<feature type="chain" id="PRO_5030137959" evidence="5">
    <location>
        <begin position="21"/>
        <end position="304"/>
    </location>
</feature>
<dbReference type="PROSITE" id="PS51007">
    <property type="entry name" value="CYTC"/>
    <property type="match status" value="1"/>
</dbReference>
<proteinExistence type="predicted"/>
<dbReference type="GO" id="GO:0033717">
    <property type="term" value="F:gluconate 2-dehydrogenase (acceptor) activity"/>
    <property type="evidence" value="ECO:0007669"/>
    <property type="project" value="UniProtKB-EC"/>
</dbReference>
<evidence type="ECO:0000256" key="4">
    <source>
        <dbReference type="PROSITE-ProRule" id="PRU00433"/>
    </source>
</evidence>
<keyword evidence="1 4" id="KW-0349">Heme</keyword>
<dbReference type="Proteomes" id="UP000434580">
    <property type="component" value="Unassembled WGS sequence"/>
</dbReference>
<accession>A0A5S9NU63</accession>
<dbReference type="GO" id="GO:0009055">
    <property type="term" value="F:electron transfer activity"/>
    <property type="evidence" value="ECO:0007669"/>
    <property type="project" value="InterPro"/>
</dbReference>
<dbReference type="SUPFAM" id="SSF46626">
    <property type="entry name" value="Cytochrome c"/>
    <property type="match status" value="2"/>
</dbReference>
<dbReference type="PANTHER" id="PTHR35008:SF4">
    <property type="entry name" value="BLL4482 PROTEIN"/>
    <property type="match status" value="1"/>
</dbReference>
<evidence type="ECO:0000259" key="6">
    <source>
        <dbReference type="PROSITE" id="PS51007"/>
    </source>
</evidence>
<dbReference type="GO" id="GO:0020037">
    <property type="term" value="F:heme binding"/>
    <property type="evidence" value="ECO:0007669"/>
    <property type="project" value="InterPro"/>
</dbReference>
<evidence type="ECO:0000313" key="8">
    <source>
        <dbReference type="Proteomes" id="UP000434580"/>
    </source>
</evidence>
<keyword evidence="7" id="KW-0560">Oxidoreductase</keyword>
<reference evidence="7 8" key="1">
    <citation type="submission" date="2019-11" db="EMBL/GenBank/DDBJ databases">
        <authorList>
            <person name="Holert J."/>
        </authorList>
    </citation>
    <scope>NUCLEOTIDE SEQUENCE [LARGE SCALE GENOMIC DNA]</scope>
    <source>
        <strain evidence="7">BC5_2</strain>
    </source>
</reference>
<dbReference type="Gene3D" id="1.10.760.10">
    <property type="entry name" value="Cytochrome c-like domain"/>
    <property type="match status" value="2"/>
</dbReference>
<dbReference type="EMBL" id="CACSII010000003">
    <property type="protein sequence ID" value="CAA0094258.1"/>
    <property type="molecule type" value="Genomic_DNA"/>
</dbReference>
<evidence type="ECO:0000256" key="1">
    <source>
        <dbReference type="ARBA" id="ARBA00022617"/>
    </source>
</evidence>
<protein>
    <submittedName>
        <fullName evidence="7">Gluconate 2-dehydrogenase cytochrome c subunit</fullName>
        <ecNumber evidence="7">1.1.99.3</ecNumber>
    </submittedName>
</protein>
<dbReference type="GO" id="GO:0046872">
    <property type="term" value="F:metal ion binding"/>
    <property type="evidence" value="ECO:0007669"/>
    <property type="project" value="UniProtKB-KW"/>
</dbReference>
<keyword evidence="3 4" id="KW-0408">Iron</keyword>
<keyword evidence="5" id="KW-0732">Signal</keyword>
<dbReference type="PANTHER" id="PTHR35008">
    <property type="entry name" value="BLL4482 PROTEIN-RELATED"/>
    <property type="match status" value="1"/>
</dbReference>
<evidence type="ECO:0000256" key="3">
    <source>
        <dbReference type="ARBA" id="ARBA00023004"/>
    </source>
</evidence>
<gene>
    <name evidence="7" type="ORF">DPBNPPHM_03184</name>
</gene>
<dbReference type="OrthoDB" id="9811281at2"/>
<evidence type="ECO:0000256" key="2">
    <source>
        <dbReference type="ARBA" id="ARBA00022723"/>
    </source>
</evidence>
<dbReference type="AlphaFoldDB" id="A0A5S9NU63"/>
<evidence type="ECO:0000313" key="7">
    <source>
        <dbReference type="EMBL" id="CAA0094258.1"/>
    </source>
</evidence>
<feature type="signal peptide" evidence="5">
    <location>
        <begin position="1"/>
        <end position="20"/>
    </location>
</feature>
<name>A0A5S9NU63_9GAMM</name>
<dbReference type="InterPro" id="IPR036909">
    <property type="entry name" value="Cyt_c-like_dom_sf"/>
</dbReference>
<dbReference type="InterPro" id="IPR009056">
    <property type="entry name" value="Cyt_c-like_dom"/>
</dbReference>
<evidence type="ECO:0000256" key="5">
    <source>
        <dbReference type="SAM" id="SignalP"/>
    </source>
</evidence>
<dbReference type="InterPro" id="IPR051459">
    <property type="entry name" value="Cytochrome_c-type_DH"/>
</dbReference>
<organism evidence="7 8">
    <name type="scientific">BD1-7 clade bacterium</name>
    <dbReference type="NCBI Taxonomy" id="2029982"/>
    <lineage>
        <taxon>Bacteria</taxon>
        <taxon>Pseudomonadati</taxon>
        <taxon>Pseudomonadota</taxon>
        <taxon>Gammaproteobacteria</taxon>
        <taxon>Cellvibrionales</taxon>
        <taxon>Spongiibacteraceae</taxon>
        <taxon>BD1-7 clade</taxon>
    </lineage>
</organism>
<sequence>MRNYLLLILVAVLAPMQVLANDLDRSSLVERGEYLVYGPAACVRCHGSIEHMEAFENKGAKISLGGGRTWHMYLGTFVAPNITSDKTHGIGGWSTEQLEETLRNDLGNDDKALIPMMEYHQINDADLAAIIVWLKTSEPVTREINRSDWSWIGKIAQWFLTRSASTDIAYIPPIEPAPTAEYGRYLAEDIAQCGNCHTRRSQTTGRFEGARYAGGSHLQTTINPSLYVVPPNITPKGKHSVIRDWTLADFLQRFSEGLKLQGSHMPWGAFQHMNKRDVTAIWKYLQTVPSSDYDPGPPLQTQSD</sequence>
<dbReference type="EC" id="1.1.99.3" evidence="7"/>
<feature type="domain" description="Cytochrome c" evidence="6">
    <location>
        <begin position="27"/>
        <end position="138"/>
    </location>
</feature>
<keyword evidence="2 4" id="KW-0479">Metal-binding</keyword>